<evidence type="ECO:0000313" key="4">
    <source>
        <dbReference type="Proteomes" id="UP000011657"/>
    </source>
</evidence>
<keyword evidence="4" id="KW-1185">Reference proteome</keyword>
<dbReference type="SUPFAM" id="SSF56784">
    <property type="entry name" value="HAD-like"/>
    <property type="match status" value="1"/>
</dbReference>
<organism evidence="3 4">
    <name type="scientific">Haloterrigena salina JCM 13891</name>
    <dbReference type="NCBI Taxonomy" id="1227488"/>
    <lineage>
        <taxon>Archaea</taxon>
        <taxon>Methanobacteriati</taxon>
        <taxon>Methanobacteriota</taxon>
        <taxon>Stenosarchaea group</taxon>
        <taxon>Halobacteria</taxon>
        <taxon>Halobacteriales</taxon>
        <taxon>Natrialbaceae</taxon>
        <taxon>Haloterrigena</taxon>
    </lineage>
</organism>
<dbReference type="eggNOG" id="arCOG02291">
    <property type="taxonomic scope" value="Archaea"/>
</dbReference>
<dbReference type="InterPro" id="IPR006439">
    <property type="entry name" value="HAD-SF_hydro_IA"/>
</dbReference>
<comment type="caution">
    <text evidence="3">The sequence shown here is derived from an EMBL/GenBank/DDBJ whole genome shotgun (WGS) entry which is preliminary data.</text>
</comment>
<dbReference type="NCBIfam" id="TIGR01549">
    <property type="entry name" value="HAD-SF-IA-v1"/>
    <property type="match status" value="1"/>
</dbReference>
<dbReference type="Pfam" id="PF00702">
    <property type="entry name" value="Hydrolase"/>
    <property type="match status" value="1"/>
</dbReference>
<dbReference type="OrthoDB" id="316978at2157"/>
<dbReference type="STRING" id="1227488.C477_00445"/>
<dbReference type="InterPro" id="IPR023198">
    <property type="entry name" value="PGP-like_dom2"/>
</dbReference>
<dbReference type="EMBL" id="AOIS01000003">
    <property type="protein sequence ID" value="ELZ24633.1"/>
    <property type="molecule type" value="Genomic_DNA"/>
</dbReference>
<gene>
    <name evidence="3" type="ORF">C477_00445</name>
</gene>
<dbReference type="PANTHER" id="PTHR43316">
    <property type="entry name" value="HYDROLASE, HALOACID DELAHOGENASE-RELATED"/>
    <property type="match status" value="1"/>
</dbReference>
<protein>
    <submittedName>
        <fullName evidence="3">Haloacid dehalogenase</fullName>
    </submittedName>
</protein>
<dbReference type="InterPro" id="IPR036412">
    <property type="entry name" value="HAD-like_sf"/>
</dbReference>
<dbReference type="InterPro" id="IPR023214">
    <property type="entry name" value="HAD_sf"/>
</dbReference>
<dbReference type="RefSeq" id="WP_008892440.1">
    <property type="nucleotide sequence ID" value="NZ_AOIS01000003.1"/>
</dbReference>
<dbReference type="Gene3D" id="1.10.150.240">
    <property type="entry name" value="Putative phosphatase, domain 2"/>
    <property type="match status" value="1"/>
</dbReference>
<dbReference type="AlphaFoldDB" id="M0CPT7"/>
<proteinExistence type="inferred from homology"/>
<dbReference type="Gene3D" id="3.40.50.1000">
    <property type="entry name" value="HAD superfamily/HAD-like"/>
    <property type="match status" value="1"/>
</dbReference>
<evidence type="ECO:0000313" key="3">
    <source>
        <dbReference type="EMBL" id="ELZ24633.1"/>
    </source>
</evidence>
<dbReference type="NCBIfam" id="TIGR01493">
    <property type="entry name" value="HAD-SF-IA-v2"/>
    <property type="match status" value="1"/>
</dbReference>
<comment type="similarity">
    <text evidence="1">Belongs to the HAD-like hydrolase superfamily. S-2-haloalkanoic acid dehalogenase family.</text>
</comment>
<evidence type="ECO:0000256" key="1">
    <source>
        <dbReference type="ARBA" id="ARBA00008106"/>
    </source>
</evidence>
<name>M0CPT7_9EURY</name>
<keyword evidence="2" id="KW-0378">Hydrolase</keyword>
<dbReference type="PANTHER" id="PTHR43316:SF3">
    <property type="entry name" value="HALOACID DEHALOGENASE, TYPE II (AFU_ORTHOLOGUE AFUA_2G07750)-RELATED"/>
    <property type="match status" value="1"/>
</dbReference>
<accession>M0CPT7</accession>
<reference evidence="3 4" key="1">
    <citation type="journal article" date="2014" name="PLoS Genet.">
        <title>Phylogenetically driven sequencing of extremely halophilic archaea reveals strategies for static and dynamic osmo-response.</title>
        <authorList>
            <person name="Becker E.A."/>
            <person name="Seitzer P.M."/>
            <person name="Tritt A."/>
            <person name="Larsen D."/>
            <person name="Krusor M."/>
            <person name="Yao A.I."/>
            <person name="Wu D."/>
            <person name="Madern D."/>
            <person name="Eisen J.A."/>
            <person name="Darling A.E."/>
            <person name="Facciotti M.T."/>
        </authorList>
    </citation>
    <scope>NUCLEOTIDE SEQUENCE [LARGE SCALE GENOMIC DNA]</scope>
    <source>
        <strain evidence="3 4">JCM 13891</strain>
    </source>
</reference>
<dbReference type="GO" id="GO:0019120">
    <property type="term" value="F:hydrolase activity, acting on acid halide bonds, in C-halide compounds"/>
    <property type="evidence" value="ECO:0007669"/>
    <property type="project" value="InterPro"/>
</dbReference>
<evidence type="ECO:0000256" key="2">
    <source>
        <dbReference type="ARBA" id="ARBA00022801"/>
    </source>
</evidence>
<dbReference type="NCBIfam" id="TIGR01428">
    <property type="entry name" value="HAD_type_II"/>
    <property type="match status" value="1"/>
</dbReference>
<sequence length="227" mass="25544">MTFESSQVNTVLTDSFTTLVHQLSTPEVFEGYTDDPEEAARIWGTRATRYGLVGTMLGEFRSCREKYEKALDYTIERLEIDVPESEREEMLSPWENRPAFDDVPPGLERLTDAGYEVYVLSNGDHDMLDDMIESAGIDDYVSGTISASDVGFYKPDPRLYRHAAVQTGTPVTEIAHVTASWNDVLGAMHTGMQGVWLNRDDRTWEDILGDADLEVNTFHEFADTLGD</sequence>
<dbReference type="InterPro" id="IPR006328">
    <property type="entry name" value="2-HAD"/>
</dbReference>
<dbReference type="Proteomes" id="UP000011657">
    <property type="component" value="Unassembled WGS sequence"/>
</dbReference>
<dbReference type="InterPro" id="IPR051540">
    <property type="entry name" value="S-2-haloacid_dehalogenase"/>
</dbReference>